<feature type="region of interest" description="Disordered" evidence="3">
    <location>
        <begin position="1"/>
        <end position="75"/>
    </location>
</feature>
<dbReference type="GO" id="GO:0006623">
    <property type="term" value="P:protein targeting to vacuole"/>
    <property type="evidence" value="ECO:0007669"/>
    <property type="project" value="InterPro"/>
</dbReference>
<evidence type="ECO:0000313" key="6">
    <source>
        <dbReference type="Proteomes" id="UP000799772"/>
    </source>
</evidence>
<dbReference type="GO" id="GO:0034058">
    <property type="term" value="P:endosomal vesicle fusion"/>
    <property type="evidence" value="ECO:0007669"/>
    <property type="project" value="TreeGrafter"/>
</dbReference>
<gene>
    <name evidence="5" type="ORF">NA57DRAFT_75434</name>
</gene>
<evidence type="ECO:0000256" key="3">
    <source>
        <dbReference type="SAM" id="MobiDB-lite"/>
    </source>
</evidence>
<dbReference type="InterPro" id="IPR011990">
    <property type="entry name" value="TPR-like_helical_dom_sf"/>
</dbReference>
<dbReference type="InterPro" id="IPR057780">
    <property type="entry name" value="Beta-prop_Vps41"/>
</dbReference>
<protein>
    <recommendedName>
        <fullName evidence="4">Vps41 beta-propeller domain-containing protein</fullName>
    </recommendedName>
</protein>
<dbReference type="Gene3D" id="2.130.10.10">
    <property type="entry name" value="YVTN repeat-like/Quinoprotein amine dehydrogenase"/>
    <property type="match status" value="1"/>
</dbReference>
<feature type="compositionally biased region" description="Polar residues" evidence="3">
    <location>
        <begin position="366"/>
        <end position="384"/>
    </location>
</feature>
<feature type="region of interest" description="Disordered" evidence="3">
    <location>
        <begin position="364"/>
        <end position="385"/>
    </location>
</feature>
<dbReference type="GO" id="GO:0009267">
    <property type="term" value="P:cellular response to starvation"/>
    <property type="evidence" value="ECO:0007669"/>
    <property type="project" value="TreeGrafter"/>
</dbReference>
<sequence>MTTENDAEGKNENAALPAPALQPPATPSKASDDRDDPDIQNGTERDEEEEEEEETEPKLKYNRLTGTLGPIYRNGDATSSSLVAGDKMIIGTHNGNIHVITIPTFQQLRTYKAHSASITAVSVSPFPPPWPNAKSESTLRPSPEPTSSPARPQTPTQPHKSNVNASPRTPRQQPTLPATPSNSIYIATASIDGNVCVSSLVDPKDVLLRNFARPVQAVALSPEYKNDRTYLSGGLAGQLILTTGGKVGVSANANTNSAAAAASGWLGSIGLGSNTGKDTVLHSGEGTISIIKWSLSGRFVLWVNEQGIKIMRSNLKLQSADAENAWKRIGHVDRPNRRTWEEMASVWKARVEWIDDGCLEVDEDQSSLSNGAHGSPSASTNASESLAKLAHSNVRGKKKRLEKAVIGWGDTAWVIHVKPESAGSGKDAGERQAGSADIVHKLLFDDCIISGISLYTPSLMLVLAYRTRDDDDNPIASTIQTTPRRGVHHRQNGLQPELRLVEAATGSEVDVDTLTISRFETLTAADYHLNTLYVPPIQVAGPVQRGALESISTGIWDAGLSAGRIFSSGASIISVPASNEKSKATASHDSLDTGSSPLKKPRMEPLPAAASIGLKIFIQSPYDCVLAIKREPSDHLDWLVEHEDYKAAYELVDAHPETIGTSLIDRQTSLVQSPTGTPRGQQSLADFFADDSASHTTVSGAARAHFSAAEKEKRQIGDLWLNQLVSAKDYTAAGQIAGRVLGTSTRWEHWVLAFAEAGRLDDIAPYIPGSDVHPPLPSLVYEVVLGHYIAHDRQRFKEYLEKWDPPTYDIGSVTSAIEGKLRAEDVDDSDWRILLEALAKLYVIDGRLKEALRCYIRVQNADEAIRLIRDYHLLGDIADDIPGFLLLRVSKVQMEKAPLSELDEASSEPMQILVDEAYSGVVSPKVVVDQLSGGPPEYQPFLFFYMRSLWTAQIGKKDTLRGKERLLVEGRSMVEDFGDLAVDLFAEYDRDILMQFLRLSQSYAFEHASAVCEKRGYIPELVYLLSKTGQTKRALSLITQSLGDVSLAISFAKEQDDPDLWNDLLDYSMDKPRFIRGLLNEVGTSIDPITLVKRIPEGLEIEGLRDGIGRMVKEFEIQGSISEGVARVLRGEVNGGQIKLREGRRRGVKFEVVHEPDAKVEVSVDPVVSMVDQNGKTEEEVEDPAAQPAAVDEDPVPGHCVGCRKLFIEDEKETLIGFACGHVFHLSCLLSKARENEEDPNAAVAVAERLQDQLAKDMDSDDGGFTRSVGAKTAHARIIGTAIGNIGCTFCHSRRSEDDQEE</sequence>
<feature type="compositionally biased region" description="Polar residues" evidence="3">
    <location>
        <begin position="577"/>
        <end position="596"/>
    </location>
</feature>
<proteinExistence type="predicted"/>
<evidence type="ECO:0000256" key="2">
    <source>
        <dbReference type="ARBA" id="ARBA00022927"/>
    </source>
</evidence>
<dbReference type="Pfam" id="PF23411">
    <property type="entry name" value="Beta-prop_Vps41"/>
    <property type="match status" value="2"/>
</dbReference>
<evidence type="ECO:0000256" key="1">
    <source>
        <dbReference type="ARBA" id="ARBA00022448"/>
    </source>
</evidence>
<keyword evidence="6" id="KW-1185">Reference proteome</keyword>
<accession>A0A9P4IK18</accession>
<name>A0A9P4IK18_9PEZI</name>
<dbReference type="SMART" id="SM00299">
    <property type="entry name" value="CLH"/>
    <property type="match status" value="1"/>
</dbReference>
<dbReference type="GO" id="GO:0030897">
    <property type="term" value="C:HOPS complex"/>
    <property type="evidence" value="ECO:0007669"/>
    <property type="project" value="TreeGrafter"/>
</dbReference>
<dbReference type="Pfam" id="PF23556">
    <property type="entry name" value="TPR_Vps41"/>
    <property type="match status" value="1"/>
</dbReference>
<evidence type="ECO:0000259" key="4">
    <source>
        <dbReference type="Pfam" id="PF23411"/>
    </source>
</evidence>
<dbReference type="SUPFAM" id="SSF50978">
    <property type="entry name" value="WD40 repeat-like"/>
    <property type="match status" value="1"/>
</dbReference>
<keyword evidence="1" id="KW-0813">Transport</keyword>
<feature type="compositionally biased region" description="Polar residues" evidence="3">
    <location>
        <begin position="134"/>
        <end position="180"/>
    </location>
</feature>
<dbReference type="InterPro" id="IPR000547">
    <property type="entry name" value="Clathrin_H-chain/VPS_repeat"/>
</dbReference>
<evidence type="ECO:0000313" key="5">
    <source>
        <dbReference type="EMBL" id="KAF2099932.1"/>
    </source>
</evidence>
<dbReference type="SUPFAM" id="SSF57850">
    <property type="entry name" value="RING/U-box"/>
    <property type="match status" value="1"/>
</dbReference>
<reference evidence="5" key="1">
    <citation type="journal article" date="2020" name="Stud. Mycol.">
        <title>101 Dothideomycetes genomes: a test case for predicting lifestyles and emergence of pathogens.</title>
        <authorList>
            <person name="Haridas S."/>
            <person name="Albert R."/>
            <person name="Binder M."/>
            <person name="Bloem J."/>
            <person name="Labutti K."/>
            <person name="Salamov A."/>
            <person name="Andreopoulos B."/>
            <person name="Baker S."/>
            <person name="Barry K."/>
            <person name="Bills G."/>
            <person name="Bluhm B."/>
            <person name="Cannon C."/>
            <person name="Castanera R."/>
            <person name="Culley D."/>
            <person name="Daum C."/>
            <person name="Ezra D."/>
            <person name="Gonzalez J."/>
            <person name="Henrissat B."/>
            <person name="Kuo A."/>
            <person name="Liang C."/>
            <person name="Lipzen A."/>
            <person name="Lutzoni F."/>
            <person name="Magnuson J."/>
            <person name="Mondo S."/>
            <person name="Nolan M."/>
            <person name="Ohm R."/>
            <person name="Pangilinan J."/>
            <person name="Park H.-J."/>
            <person name="Ramirez L."/>
            <person name="Alfaro M."/>
            <person name="Sun H."/>
            <person name="Tritt A."/>
            <person name="Yoshinaga Y."/>
            <person name="Zwiers L.-H."/>
            <person name="Turgeon B."/>
            <person name="Goodwin S."/>
            <person name="Spatafora J."/>
            <person name="Crous P."/>
            <person name="Grigoriev I."/>
        </authorList>
    </citation>
    <scope>NUCLEOTIDE SEQUENCE</scope>
    <source>
        <strain evidence="5">CBS 133067</strain>
    </source>
</reference>
<keyword evidence="2" id="KW-0653">Protein transport</keyword>
<feature type="domain" description="Vps41 beta-propeller" evidence="4">
    <location>
        <begin position="403"/>
        <end position="531"/>
    </location>
</feature>
<dbReference type="EMBL" id="ML978125">
    <property type="protein sequence ID" value="KAF2099932.1"/>
    <property type="molecule type" value="Genomic_DNA"/>
</dbReference>
<dbReference type="Gene3D" id="1.25.40.10">
    <property type="entry name" value="Tetratricopeptide repeat domain"/>
    <property type="match status" value="1"/>
</dbReference>
<dbReference type="PANTHER" id="PTHR12616:SF1">
    <property type="entry name" value="VACUOLAR PROTEIN SORTING-ASSOCIATED PROTEIN 41 HOMOLOG"/>
    <property type="match status" value="1"/>
</dbReference>
<organism evidence="5 6">
    <name type="scientific">Rhizodiscina lignyota</name>
    <dbReference type="NCBI Taxonomy" id="1504668"/>
    <lineage>
        <taxon>Eukaryota</taxon>
        <taxon>Fungi</taxon>
        <taxon>Dikarya</taxon>
        <taxon>Ascomycota</taxon>
        <taxon>Pezizomycotina</taxon>
        <taxon>Dothideomycetes</taxon>
        <taxon>Pleosporomycetidae</taxon>
        <taxon>Aulographales</taxon>
        <taxon>Rhizodiscinaceae</taxon>
        <taxon>Rhizodiscina</taxon>
    </lineage>
</organism>
<dbReference type="GO" id="GO:0005770">
    <property type="term" value="C:late endosome"/>
    <property type="evidence" value="ECO:0007669"/>
    <property type="project" value="TreeGrafter"/>
</dbReference>
<feature type="region of interest" description="Disordered" evidence="3">
    <location>
        <begin position="122"/>
        <end position="180"/>
    </location>
</feature>
<comment type="caution">
    <text evidence="5">The sequence shown here is derived from an EMBL/GenBank/DDBJ whole genome shotgun (WGS) entry which is preliminary data.</text>
</comment>
<dbReference type="Proteomes" id="UP000799772">
    <property type="component" value="Unassembled WGS sequence"/>
</dbReference>
<dbReference type="GO" id="GO:0016236">
    <property type="term" value="P:macroautophagy"/>
    <property type="evidence" value="ECO:0007669"/>
    <property type="project" value="TreeGrafter"/>
</dbReference>
<dbReference type="OrthoDB" id="244107at2759"/>
<dbReference type="PANTHER" id="PTHR12616">
    <property type="entry name" value="VACUOLAR PROTEIN SORTING VPS41"/>
    <property type="match status" value="1"/>
</dbReference>
<dbReference type="InterPro" id="IPR036322">
    <property type="entry name" value="WD40_repeat_dom_sf"/>
</dbReference>
<dbReference type="InterPro" id="IPR015943">
    <property type="entry name" value="WD40/YVTN_repeat-like_dom_sf"/>
</dbReference>
<dbReference type="InterPro" id="IPR045111">
    <property type="entry name" value="Vps41/Vps8"/>
</dbReference>
<feature type="domain" description="Vps41 beta-propeller" evidence="4">
    <location>
        <begin position="182"/>
        <end position="246"/>
    </location>
</feature>
<feature type="compositionally biased region" description="Acidic residues" evidence="3">
    <location>
        <begin position="45"/>
        <end position="55"/>
    </location>
</feature>
<feature type="region of interest" description="Disordered" evidence="3">
    <location>
        <begin position="577"/>
        <end position="603"/>
    </location>
</feature>